<evidence type="ECO:0000256" key="2">
    <source>
        <dbReference type="ARBA" id="ARBA00022475"/>
    </source>
</evidence>
<keyword evidence="7" id="KW-1133">Transmembrane helix</keyword>
<dbReference type="SMART" id="SM00387">
    <property type="entry name" value="HATPase_c"/>
    <property type="match status" value="1"/>
</dbReference>
<evidence type="ECO:0000313" key="10">
    <source>
        <dbReference type="Proteomes" id="UP000547209"/>
    </source>
</evidence>
<dbReference type="GO" id="GO:0000155">
    <property type="term" value="F:phosphorelay sensor kinase activity"/>
    <property type="evidence" value="ECO:0007669"/>
    <property type="project" value="InterPro"/>
</dbReference>
<dbReference type="AlphaFoldDB" id="A0A7X0VJ45"/>
<feature type="domain" description="HAMP" evidence="8">
    <location>
        <begin position="329"/>
        <end position="381"/>
    </location>
</feature>
<dbReference type="PANTHER" id="PTHR34220:SF7">
    <property type="entry name" value="SENSOR HISTIDINE KINASE YPDA"/>
    <property type="match status" value="1"/>
</dbReference>
<dbReference type="InterPro" id="IPR050640">
    <property type="entry name" value="Bact_2-comp_sensor_kinase"/>
</dbReference>
<dbReference type="InterPro" id="IPR036890">
    <property type="entry name" value="HATPase_C_sf"/>
</dbReference>
<dbReference type="SUPFAM" id="SSF55874">
    <property type="entry name" value="ATPase domain of HSP90 chaperone/DNA topoisomerase II/histidine kinase"/>
    <property type="match status" value="1"/>
</dbReference>
<evidence type="ECO:0000256" key="7">
    <source>
        <dbReference type="SAM" id="Phobius"/>
    </source>
</evidence>
<dbReference type="PANTHER" id="PTHR34220">
    <property type="entry name" value="SENSOR HISTIDINE KINASE YPDA"/>
    <property type="match status" value="1"/>
</dbReference>
<evidence type="ECO:0000256" key="5">
    <source>
        <dbReference type="ARBA" id="ARBA00022777"/>
    </source>
</evidence>
<dbReference type="Pfam" id="PF00672">
    <property type="entry name" value="HAMP"/>
    <property type="match status" value="1"/>
</dbReference>
<comment type="subcellular location">
    <subcellularLocation>
        <location evidence="1">Cell membrane</location>
        <topology evidence="1">Multi-pass membrane protein</topology>
    </subcellularLocation>
</comment>
<keyword evidence="3" id="KW-0597">Phosphoprotein</keyword>
<keyword evidence="7" id="KW-0812">Transmembrane</keyword>
<dbReference type="CDD" id="cd06225">
    <property type="entry name" value="HAMP"/>
    <property type="match status" value="1"/>
</dbReference>
<protein>
    <submittedName>
        <fullName evidence="9">Sensor histidine kinase</fullName>
    </submittedName>
</protein>
<proteinExistence type="predicted"/>
<dbReference type="SMART" id="SM00304">
    <property type="entry name" value="HAMP"/>
    <property type="match status" value="1"/>
</dbReference>
<name>A0A7X0VJ45_9BACL</name>
<dbReference type="Pfam" id="PF02518">
    <property type="entry name" value="HATPase_c"/>
    <property type="match status" value="1"/>
</dbReference>
<dbReference type="InterPro" id="IPR003660">
    <property type="entry name" value="HAMP_dom"/>
</dbReference>
<dbReference type="RefSeq" id="WP_185673457.1">
    <property type="nucleotide sequence ID" value="NZ_JACJVP010000087.1"/>
</dbReference>
<dbReference type="EMBL" id="JACJVP010000087">
    <property type="protein sequence ID" value="MBB6675611.1"/>
    <property type="molecule type" value="Genomic_DNA"/>
</dbReference>
<feature type="transmembrane region" description="Helical" evidence="7">
    <location>
        <begin position="308"/>
        <end position="329"/>
    </location>
</feature>
<sequence length="607" mass="67841">MRWLEGLNPLGRLKHFRIRTKILLSNLFIILLLALAIGSAATFASKHYIEANTRELSINVIDQFSKNVDNKVEEFVNSTVFLLNDKLLTQIVSERNGPITDAGYPSAYTRVANLLFQYGNNNPMINAITIRNNQGRLFWWDRPSAQGSGMNTTEADKIMDRAERELGRRQQGIAWTASLRGSDEVALVRYYLDMNQVDQRFGTIVIHLNRAYFTDLLADGSIIHTDNLVIVNARGQPLIEGRYGQEDASLQGVTPDAGTGAFSLGRVTRVKGERALLAEYRSANTGWTILCFIPLAHLLAGTRILETIIIGVCVVFIFFALILAFWFSIGTTRDIKRLERTMRRVEEGDFNVKATPGGRDEIGMLAVRFNMMVARMNELINHVYAERLAKQKAEYSVLLAQINPHFLYNTLGTIRWFSRSRGQTEIERMIGALTGLLKSSIRKLGEFHRLSEELEDVRNYIHIQKIGYGDAFEVAYEVDESLAEGVVPRFILQPLVENAIMHGLEMSKGTGRIRIAAAVEGGTLRIVVEDNGVGMAPGFAAGLLVADREARYPGLNSIGVRNVHERIRSHHGVPYGLSFETAPGSGTRAIVLLPYSTHLEEVNRHAV</sequence>
<evidence type="ECO:0000256" key="4">
    <source>
        <dbReference type="ARBA" id="ARBA00022679"/>
    </source>
</evidence>
<dbReference type="Gene3D" id="6.10.340.10">
    <property type="match status" value="1"/>
</dbReference>
<dbReference type="Pfam" id="PF06580">
    <property type="entry name" value="His_kinase"/>
    <property type="match status" value="1"/>
</dbReference>
<keyword evidence="4" id="KW-0808">Transferase</keyword>
<keyword evidence="6 7" id="KW-0472">Membrane</keyword>
<evidence type="ECO:0000313" key="9">
    <source>
        <dbReference type="EMBL" id="MBB6675611.1"/>
    </source>
</evidence>
<comment type="caution">
    <text evidence="9">The sequence shown here is derived from an EMBL/GenBank/DDBJ whole genome shotgun (WGS) entry which is preliminary data.</text>
</comment>
<keyword evidence="5 9" id="KW-0418">Kinase</keyword>
<evidence type="ECO:0000256" key="1">
    <source>
        <dbReference type="ARBA" id="ARBA00004651"/>
    </source>
</evidence>
<gene>
    <name evidence="9" type="ORF">H7C19_33615</name>
</gene>
<keyword evidence="2" id="KW-1003">Cell membrane</keyword>
<evidence type="ECO:0000256" key="3">
    <source>
        <dbReference type="ARBA" id="ARBA00022553"/>
    </source>
</evidence>
<dbReference type="SUPFAM" id="SSF158472">
    <property type="entry name" value="HAMP domain-like"/>
    <property type="match status" value="1"/>
</dbReference>
<organism evidence="9 10">
    <name type="scientific">Cohnella nanjingensis</name>
    <dbReference type="NCBI Taxonomy" id="1387779"/>
    <lineage>
        <taxon>Bacteria</taxon>
        <taxon>Bacillati</taxon>
        <taxon>Bacillota</taxon>
        <taxon>Bacilli</taxon>
        <taxon>Bacillales</taxon>
        <taxon>Paenibacillaceae</taxon>
        <taxon>Cohnella</taxon>
    </lineage>
</organism>
<accession>A0A7X0VJ45</accession>
<dbReference type="GO" id="GO:0005886">
    <property type="term" value="C:plasma membrane"/>
    <property type="evidence" value="ECO:0007669"/>
    <property type="project" value="UniProtKB-SubCell"/>
</dbReference>
<dbReference type="Proteomes" id="UP000547209">
    <property type="component" value="Unassembled WGS sequence"/>
</dbReference>
<dbReference type="Gene3D" id="3.30.565.10">
    <property type="entry name" value="Histidine kinase-like ATPase, C-terminal domain"/>
    <property type="match status" value="1"/>
</dbReference>
<dbReference type="InterPro" id="IPR010559">
    <property type="entry name" value="Sig_transdc_His_kin_internal"/>
</dbReference>
<dbReference type="InterPro" id="IPR003594">
    <property type="entry name" value="HATPase_dom"/>
</dbReference>
<reference evidence="9 10" key="1">
    <citation type="submission" date="2020-08" db="EMBL/GenBank/DDBJ databases">
        <title>Cohnella phylogeny.</title>
        <authorList>
            <person name="Dunlap C."/>
        </authorList>
    </citation>
    <scope>NUCLEOTIDE SEQUENCE [LARGE SCALE GENOMIC DNA]</scope>
    <source>
        <strain evidence="9 10">DSM 28246</strain>
    </source>
</reference>
<evidence type="ECO:0000256" key="6">
    <source>
        <dbReference type="ARBA" id="ARBA00023136"/>
    </source>
</evidence>
<keyword evidence="10" id="KW-1185">Reference proteome</keyword>
<evidence type="ECO:0000259" key="8">
    <source>
        <dbReference type="PROSITE" id="PS50885"/>
    </source>
</evidence>
<dbReference type="PROSITE" id="PS50885">
    <property type="entry name" value="HAMP"/>
    <property type="match status" value="1"/>
</dbReference>